<dbReference type="SMART" id="SM00382">
    <property type="entry name" value="AAA"/>
    <property type="match status" value="1"/>
</dbReference>
<dbReference type="GO" id="GO:0000731">
    <property type="term" value="P:DNA synthesis involved in DNA repair"/>
    <property type="evidence" value="ECO:0007669"/>
    <property type="project" value="TreeGrafter"/>
</dbReference>
<dbReference type="Pfam" id="PF00004">
    <property type="entry name" value="AAA"/>
    <property type="match status" value="1"/>
</dbReference>
<gene>
    <name evidence="7" type="primary">rarA</name>
    <name evidence="7" type="ORF">UT28_C0001G1036</name>
</gene>
<organism evidence="7 8">
    <name type="scientific">Berkelbacteria bacterium GW2011_GWE1_39_12</name>
    <dbReference type="NCBI Taxonomy" id="1618337"/>
    <lineage>
        <taxon>Bacteria</taxon>
        <taxon>Candidatus Berkelbacteria</taxon>
    </lineage>
</organism>
<dbReference type="AlphaFoldDB" id="A0A0G4B5G8"/>
<dbReference type="InterPro" id="IPR027417">
    <property type="entry name" value="P-loop_NTPase"/>
</dbReference>
<dbReference type="STRING" id="1618337.UT28_C0001G1036"/>
<dbReference type="Pfam" id="PF12002">
    <property type="entry name" value="MgsA_C"/>
    <property type="match status" value="1"/>
</dbReference>
<dbReference type="InterPro" id="IPR032423">
    <property type="entry name" value="AAA_assoc_2"/>
</dbReference>
<dbReference type="GO" id="GO:0017116">
    <property type="term" value="F:single-stranded DNA helicase activity"/>
    <property type="evidence" value="ECO:0007669"/>
    <property type="project" value="TreeGrafter"/>
</dbReference>
<evidence type="ECO:0000313" key="8">
    <source>
        <dbReference type="Proteomes" id="UP000035648"/>
    </source>
</evidence>
<dbReference type="Gene3D" id="1.10.3710.10">
    <property type="entry name" value="DNA polymerase III clamp loader subunits, C-terminal domain"/>
    <property type="match status" value="1"/>
</dbReference>
<dbReference type="CDD" id="cd00009">
    <property type="entry name" value="AAA"/>
    <property type="match status" value="1"/>
</dbReference>
<evidence type="ECO:0000259" key="6">
    <source>
        <dbReference type="SMART" id="SM00382"/>
    </source>
</evidence>
<dbReference type="GO" id="GO:0003677">
    <property type="term" value="F:DNA binding"/>
    <property type="evidence" value="ECO:0007669"/>
    <property type="project" value="InterPro"/>
</dbReference>
<keyword evidence="4" id="KW-0547">Nucleotide-binding</keyword>
<keyword evidence="3" id="KW-0235">DNA replication</keyword>
<proteinExistence type="inferred from homology"/>
<keyword evidence="5" id="KW-0067">ATP-binding</keyword>
<comment type="function">
    <text evidence="1">DNA-dependent ATPase that plays important roles in cellular responses to stalled DNA replication processes.</text>
</comment>
<dbReference type="EMBL" id="CP011213">
    <property type="protein sequence ID" value="AKM82810.1"/>
    <property type="molecule type" value="Genomic_DNA"/>
</dbReference>
<dbReference type="GO" id="GO:0008047">
    <property type="term" value="F:enzyme activator activity"/>
    <property type="evidence" value="ECO:0007669"/>
    <property type="project" value="TreeGrafter"/>
</dbReference>
<evidence type="ECO:0000256" key="5">
    <source>
        <dbReference type="ARBA" id="ARBA00022840"/>
    </source>
</evidence>
<protein>
    <submittedName>
        <fullName evidence="7">Recombination factor protein RarA, putative ATPase</fullName>
    </submittedName>
</protein>
<dbReference type="SUPFAM" id="SSF48019">
    <property type="entry name" value="post-AAA+ oligomerization domain-like"/>
    <property type="match status" value="1"/>
</dbReference>
<dbReference type="InterPro" id="IPR003959">
    <property type="entry name" value="ATPase_AAA_core"/>
</dbReference>
<evidence type="ECO:0000313" key="7">
    <source>
        <dbReference type="EMBL" id="AKM82810.1"/>
    </source>
</evidence>
<reference evidence="7 8" key="1">
    <citation type="journal article" date="2015" name="Nature">
        <title>rRNA introns, odd ribosomes, and small enigmatic genomes across a large radiation of phyla.</title>
        <authorList>
            <person name="Brown C.T."/>
            <person name="Hug L.A."/>
            <person name="Thomas B.C."/>
            <person name="Sharon I."/>
            <person name="Castelle C.J."/>
            <person name="Singh A."/>
            <person name="Wilkins M.J."/>
            <person name="Williams K.H."/>
            <person name="Banfield J.F."/>
        </authorList>
    </citation>
    <scope>NUCLEOTIDE SEQUENCE [LARGE SCALE GENOMIC DNA]</scope>
</reference>
<dbReference type="PANTHER" id="PTHR13779">
    <property type="entry name" value="WERNER HELICASE-INTERACTING PROTEIN 1 FAMILY MEMBER"/>
    <property type="match status" value="1"/>
</dbReference>
<dbReference type="InterPro" id="IPR021886">
    <property type="entry name" value="MgsA_C"/>
</dbReference>
<evidence type="ECO:0000256" key="3">
    <source>
        <dbReference type="ARBA" id="ARBA00022705"/>
    </source>
</evidence>
<dbReference type="Pfam" id="PF16193">
    <property type="entry name" value="AAA_assoc_2"/>
    <property type="match status" value="1"/>
</dbReference>
<dbReference type="FunFam" id="3.40.50.300:FF:000137">
    <property type="entry name" value="Replication-associated recombination protein A"/>
    <property type="match status" value="1"/>
</dbReference>
<dbReference type="SUPFAM" id="SSF52540">
    <property type="entry name" value="P-loop containing nucleoside triphosphate hydrolases"/>
    <property type="match status" value="1"/>
</dbReference>
<dbReference type="InterPro" id="IPR003593">
    <property type="entry name" value="AAA+_ATPase"/>
</dbReference>
<dbReference type="KEGG" id="bbgw:UT28_C0001G1036"/>
<evidence type="ECO:0000256" key="2">
    <source>
        <dbReference type="ARBA" id="ARBA00008959"/>
    </source>
</evidence>
<comment type="similarity">
    <text evidence="2">Belongs to the AAA ATPase family. RarA/MGS1/WRNIP1 subfamily.</text>
</comment>
<dbReference type="Gene3D" id="1.10.8.60">
    <property type="match status" value="1"/>
</dbReference>
<dbReference type="GO" id="GO:0005524">
    <property type="term" value="F:ATP binding"/>
    <property type="evidence" value="ECO:0007669"/>
    <property type="project" value="UniProtKB-KW"/>
</dbReference>
<dbReference type="GO" id="GO:0006261">
    <property type="term" value="P:DNA-templated DNA replication"/>
    <property type="evidence" value="ECO:0007669"/>
    <property type="project" value="TreeGrafter"/>
</dbReference>
<name>A0A0G4B5G8_9BACT</name>
<dbReference type="GO" id="GO:0016887">
    <property type="term" value="F:ATP hydrolysis activity"/>
    <property type="evidence" value="ECO:0007669"/>
    <property type="project" value="InterPro"/>
</dbReference>
<dbReference type="Gene3D" id="3.40.50.300">
    <property type="entry name" value="P-loop containing nucleotide triphosphate hydrolases"/>
    <property type="match status" value="1"/>
</dbReference>
<dbReference type="PANTHER" id="PTHR13779:SF7">
    <property type="entry name" value="ATPASE WRNIP1"/>
    <property type="match status" value="1"/>
</dbReference>
<dbReference type="InterPro" id="IPR008921">
    <property type="entry name" value="DNA_pol3_clamp-load_cplx_C"/>
</dbReference>
<dbReference type="Proteomes" id="UP000035648">
    <property type="component" value="Chromosome"/>
</dbReference>
<accession>A0A0G4B5G8</accession>
<dbReference type="InterPro" id="IPR051314">
    <property type="entry name" value="AAA_ATPase_RarA/MGS1/WRNIP1"/>
</dbReference>
<feature type="domain" description="AAA+ ATPase" evidence="6">
    <location>
        <begin position="58"/>
        <end position="175"/>
    </location>
</feature>
<sequence length="414" mass="46322">MKKANNSVQTDNLFSQNFNTSFAPLAEKMRPKTLKDYVGQRHILGKGKPFRRMIETGNLQSVILWGPPGSGKTSIARVIANHTKSHFEEFSAVTAGVADIRRITKEAIDRIELNKQRTIIFVDEIHRFNKAQQDAFLPFVENGSIILIGATTENPSFEVNAPLISRSQVFVLQALENKDIDLLVKRSLTYYPKHEFEPSALKYITEKSNGDARTALNALELAANLSKKVDFKVAEDAVQQKAIYYDKKGDSHYDVISAFIKSMRGSDPDASLHWLARMVKAGEDPVFIARRMVIFASEDISNALPTALVVATSTMQAVHMVGIPEAGIILAHCATYLALAPKSRASYNGLIAAMRDIDEKRIEPVPLQLRNGVTNLMKDLGYGKGYKWTDEREFQKGIDFIPKNLKGRKYYKAK</sequence>
<dbReference type="PATRIC" id="fig|1618337.4.peg.1024"/>
<evidence type="ECO:0000256" key="1">
    <source>
        <dbReference type="ARBA" id="ARBA00002393"/>
    </source>
</evidence>
<dbReference type="Gene3D" id="1.20.272.10">
    <property type="match status" value="1"/>
</dbReference>
<evidence type="ECO:0000256" key="4">
    <source>
        <dbReference type="ARBA" id="ARBA00022741"/>
    </source>
</evidence>
<dbReference type="FunFam" id="1.20.272.10:FF:000001">
    <property type="entry name" value="Putative AAA family ATPase"/>
    <property type="match status" value="1"/>
</dbReference>
<dbReference type="CDD" id="cd18139">
    <property type="entry name" value="HLD_clamp_RarA"/>
    <property type="match status" value="1"/>
</dbReference>